<organism evidence="2 3">
    <name type="scientific">Candidula unifasciata</name>
    <dbReference type="NCBI Taxonomy" id="100452"/>
    <lineage>
        <taxon>Eukaryota</taxon>
        <taxon>Metazoa</taxon>
        <taxon>Spiralia</taxon>
        <taxon>Lophotrochozoa</taxon>
        <taxon>Mollusca</taxon>
        <taxon>Gastropoda</taxon>
        <taxon>Heterobranchia</taxon>
        <taxon>Euthyneura</taxon>
        <taxon>Panpulmonata</taxon>
        <taxon>Eupulmonata</taxon>
        <taxon>Stylommatophora</taxon>
        <taxon>Helicina</taxon>
        <taxon>Helicoidea</taxon>
        <taxon>Geomitridae</taxon>
        <taxon>Candidula</taxon>
    </lineage>
</organism>
<keyword evidence="1" id="KW-0732">Signal</keyword>
<gene>
    <name evidence="2" type="ORF">CUNI_LOCUS5741</name>
</gene>
<feature type="signal peptide" evidence="1">
    <location>
        <begin position="1"/>
        <end position="23"/>
    </location>
</feature>
<evidence type="ECO:0000313" key="3">
    <source>
        <dbReference type="Proteomes" id="UP000678393"/>
    </source>
</evidence>
<evidence type="ECO:0000256" key="1">
    <source>
        <dbReference type="SAM" id="SignalP"/>
    </source>
</evidence>
<protein>
    <submittedName>
        <fullName evidence="2">Uncharacterized protein</fullName>
    </submittedName>
</protein>
<name>A0A8S3YTB6_9EUPU</name>
<dbReference type="AlphaFoldDB" id="A0A8S3YTB6"/>
<sequence length="494" mass="60480">MLSKSLMSLLSLVVVVAVVAVSARPSPDSYDTDDWFDHQVDGRNDDYLDWLDDKYDDYYDTDSYRDQKFHLFLTITKSLRSAEFDSVSLSRLYKTFLRGVLSKRYRGGKHDYDLRHYDSDHHDDSDEWDDYFDEDDFHYRYDDDLKEEKTKKLFMYYLKFRAHYQAQKEIERIVKHKEEKARKQFALFSELVSFVEKTRVQHDIAEKFSKFVDLKLKPKFDSFKKCFYHEQCDKDDYHDFDAYRSGEFKQCFSMVGGKDYEDDGKHFELFLKLYKSVRLISHSSDSHEEDDSFPDWDFHNDHHDDDDHHYDDDDDDEWKDKHPIYRYFAYLHKHLYNNNPLDVLDKQRNYKDPSYDKFLFFAIRAYKELKDEKAMKDRQEKLEAIFAHFLRFITHQEDNVRTNSAFYKFQKWREVRDHKEKLDEFAASLRKVSQLKGSDALWAGKDDLLQKFDHFFEHKKHDYREDSYEQNYRDYPFSTYGYRKQRPYWNRKDW</sequence>
<feature type="chain" id="PRO_5035805610" evidence="1">
    <location>
        <begin position="24"/>
        <end position="494"/>
    </location>
</feature>
<accession>A0A8S3YTB6</accession>
<reference evidence="2" key="1">
    <citation type="submission" date="2021-04" db="EMBL/GenBank/DDBJ databases">
        <authorList>
            <consortium name="Molecular Ecology Group"/>
        </authorList>
    </citation>
    <scope>NUCLEOTIDE SEQUENCE</scope>
</reference>
<keyword evidence="3" id="KW-1185">Reference proteome</keyword>
<dbReference type="Proteomes" id="UP000678393">
    <property type="component" value="Unassembled WGS sequence"/>
</dbReference>
<dbReference type="OrthoDB" id="6095976at2759"/>
<dbReference type="EMBL" id="CAJHNH020000849">
    <property type="protein sequence ID" value="CAG5120183.1"/>
    <property type="molecule type" value="Genomic_DNA"/>
</dbReference>
<evidence type="ECO:0000313" key="2">
    <source>
        <dbReference type="EMBL" id="CAG5120183.1"/>
    </source>
</evidence>
<comment type="caution">
    <text evidence="2">The sequence shown here is derived from an EMBL/GenBank/DDBJ whole genome shotgun (WGS) entry which is preliminary data.</text>
</comment>
<proteinExistence type="predicted"/>